<keyword evidence="2" id="KW-1185">Reference proteome</keyword>
<sequence>FIHASTKSYSHLSFELQIRDPIFRFCTIPTGQSSSLSTFFMVGAPPRPPSPFSTLSLHYALVYLSLLEPYPSSSTAS</sequence>
<dbReference type="EMBL" id="JXTC01000103">
    <property type="protein sequence ID" value="PON88619.1"/>
    <property type="molecule type" value="Genomic_DNA"/>
</dbReference>
<evidence type="ECO:0000313" key="1">
    <source>
        <dbReference type="EMBL" id="PON88619.1"/>
    </source>
</evidence>
<feature type="non-terminal residue" evidence="1">
    <location>
        <position position="1"/>
    </location>
</feature>
<reference evidence="2" key="1">
    <citation type="submission" date="2016-06" db="EMBL/GenBank/DDBJ databases">
        <title>Parallel loss of symbiosis genes in relatives of nitrogen-fixing non-legume Parasponia.</title>
        <authorList>
            <person name="Van Velzen R."/>
            <person name="Holmer R."/>
            <person name="Bu F."/>
            <person name="Rutten L."/>
            <person name="Van Zeijl A."/>
            <person name="Liu W."/>
            <person name="Santuari L."/>
            <person name="Cao Q."/>
            <person name="Sharma T."/>
            <person name="Shen D."/>
            <person name="Roswanjaya Y."/>
            <person name="Wardhani T."/>
            <person name="Kalhor M.S."/>
            <person name="Jansen J."/>
            <person name="Van den Hoogen J."/>
            <person name="Gungor B."/>
            <person name="Hartog M."/>
            <person name="Hontelez J."/>
            <person name="Verver J."/>
            <person name="Yang W.-C."/>
            <person name="Schijlen E."/>
            <person name="Repin R."/>
            <person name="Schilthuizen M."/>
            <person name="Schranz E."/>
            <person name="Heidstra R."/>
            <person name="Miyata K."/>
            <person name="Fedorova E."/>
            <person name="Kohlen W."/>
            <person name="Bisseling T."/>
            <person name="Smit S."/>
            <person name="Geurts R."/>
        </authorList>
    </citation>
    <scope>NUCLEOTIDE SEQUENCE [LARGE SCALE GENOMIC DNA]</scope>
    <source>
        <strain evidence="2">cv. RG33-2</strain>
    </source>
</reference>
<comment type="caution">
    <text evidence="1">The sequence shown here is derived from an EMBL/GenBank/DDBJ whole genome shotgun (WGS) entry which is preliminary data.</text>
</comment>
<dbReference type="Proteomes" id="UP000237000">
    <property type="component" value="Unassembled WGS sequence"/>
</dbReference>
<protein>
    <submittedName>
        <fullName evidence="1">Uncharacterized protein</fullName>
    </submittedName>
</protein>
<gene>
    <name evidence="1" type="ORF">TorRG33x02_155240</name>
</gene>
<dbReference type="AlphaFoldDB" id="A0A2P5ESU5"/>
<dbReference type="InParanoid" id="A0A2P5ESU5"/>
<proteinExistence type="predicted"/>
<accession>A0A2P5ESU5</accession>
<organism evidence="1 2">
    <name type="scientific">Trema orientale</name>
    <name type="common">Charcoal tree</name>
    <name type="synonym">Celtis orientalis</name>
    <dbReference type="NCBI Taxonomy" id="63057"/>
    <lineage>
        <taxon>Eukaryota</taxon>
        <taxon>Viridiplantae</taxon>
        <taxon>Streptophyta</taxon>
        <taxon>Embryophyta</taxon>
        <taxon>Tracheophyta</taxon>
        <taxon>Spermatophyta</taxon>
        <taxon>Magnoliopsida</taxon>
        <taxon>eudicotyledons</taxon>
        <taxon>Gunneridae</taxon>
        <taxon>Pentapetalae</taxon>
        <taxon>rosids</taxon>
        <taxon>fabids</taxon>
        <taxon>Rosales</taxon>
        <taxon>Cannabaceae</taxon>
        <taxon>Trema</taxon>
    </lineage>
</organism>
<evidence type="ECO:0000313" key="2">
    <source>
        <dbReference type="Proteomes" id="UP000237000"/>
    </source>
</evidence>
<name>A0A2P5ESU5_TREOI</name>